<evidence type="ECO:0008006" key="4">
    <source>
        <dbReference type="Google" id="ProtNLM"/>
    </source>
</evidence>
<feature type="compositionally biased region" description="Basic residues" evidence="1">
    <location>
        <begin position="125"/>
        <end position="142"/>
    </location>
</feature>
<feature type="compositionally biased region" description="Low complexity" evidence="1">
    <location>
        <begin position="105"/>
        <end position="114"/>
    </location>
</feature>
<dbReference type="VEuPathDB" id="VectorBase:AFAF006413"/>
<protein>
    <recommendedName>
        <fullName evidence="4">Winged helix Storkhead-box1 domain-containing protein</fullName>
    </recommendedName>
</protein>
<accession>A0A182QAP9</accession>
<evidence type="ECO:0000313" key="2">
    <source>
        <dbReference type="EnsemblMetazoa" id="AFAF006413-PA"/>
    </source>
</evidence>
<proteinExistence type="predicted"/>
<reference evidence="3" key="1">
    <citation type="submission" date="2014-01" db="EMBL/GenBank/DDBJ databases">
        <title>The Genome Sequence of Anopheles farauti FAR1 (V2).</title>
        <authorList>
            <consortium name="The Broad Institute Genomics Platform"/>
            <person name="Neafsey D.E."/>
            <person name="Besansky N."/>
            <person name="Howell P."/>
            <person name="Walton C."/>
            <person name="Young S.K."/>
            <person name="Zeng Q."/>
            <person name="Gargeya S."/>
            <person name="Fitzgerald M."/>
            <person name="Haas B."/>
            <person name="Abouelleil A."/>
            <person name="Allen A.W."/>
            <person name="Alvarado L."/>
            <person name="Arachchi H.M."/>
            <person name="Berlin A.M."/>
            <person name="Chapman S.B."/>
            <person name="Gainer-Dewar J."/>
            <person name="Goldberg J."/>
            <person name="Griggs A."/>
            <person name="Gujja S."/>
            <person name="Hansen M."/>
            <person name="Howarth C."/>
            <person name="Imamovic A."/>
            <person name="Ireland A."/>
            <person name="Larimer J."/>
            <person name="McCowan C."/>
            <person name="Murphy C."/>
            <person name="Pearson M."/>
            <person name="Poon T.W."/>
            <person name="Priest M."/>
            <person name="Roberts A."/>
            <person name="Saif S."/>
            <person name="Shea T."/>
            <person name="Sisk P."/>
            <person name="Sykes S."/>
            <person name="Wortman J."/>
            <person name="Nusbaum C."/>
            <person name="Birren B."/>
        </authorList>
    </citation>
    <scope>NUCLEOTIDE SEQUENCE [LARGE SCALE GENOMIC DNA]</scope>
    <source>
        <strain evidence="3">FAR1</strain>
    </source>
</reference>
<reference evidence="2" key="2">
    <citation type="submission" date="2020-05" db="UniProtKB">
        <authorList>
            <consortium name="EnsemblMetazoa"/>
        </authorList>
    </citation>
    <scope>IDENTIFICATION</scope>
    <source>
        <strain evidence="2">FAR1</strain>
    </source>
</reference>
<evidence type="ECO:0000313" key="3">
    <source>
        <dbReference type="Proteomes" id="UP000075886"/>
    </source>
</evidence>
<organism evidence="2 3">
    <name type="scientific">Anopheles farauti</name>
    <dbReference type="NCBI Taxonomy" id="69004"/>
    <lineage>
        <taxon>Eukaryota</taxon>
        <taxon>Metazoa</taxon>
        <taxon>Ecdysozoa</taxon>
        <taxon>Arthropoda</taxon>
        <taxon>Hexapoda</taxon>
        <taxon>Insecta</taxon>
        <taxon>Pterygota</taxon>
        <taxon>Neoptera</taxon>
        <taxon>Endopterygota</taxon>
        <taxon>Diptera</taxon>
        <taxon>Nematocera</taxon>
        <taxon>Culicoidea</taxon>
        <taxon>Culicidae</taxon>
        <taxon>Anophelinae</taxon>
        <taxon>Anopheles</taxon>
    </lineage>
</organism>
<name>A0A182QAP9_9DIPT</name>
<dbReference type="EnsemblMetazoa" id="AFAF006413-RA">
    <property type="protein sequence ID" value="AFAF006413-PA"/>
    <property type="gene ID" value="AFAF006413"/>
</dbReference>
<dbReference type="AlphaFoldDB" id="A0A182QAP9"/>
<dbReference type="Proteomes" id="UP000075886">
    <property type="component" value="Unassembled WGS sequence"/>
</dbReference>
<evidence type="ECO:0000256" key="1">
    <source>
        <dbReference type="SAM" id="MobiDB-lite"/>
    </source>
</evidence>
<dbReference type="EMBL" id="AXCN02001069">
    <property type="status" value="NOT_ANNOTATED_CDS"/>
    <property type="molecule type" value="Genomic_DNA"/>
</dbReference>
<keyword evidence="3" id="KW-1185">Reference proteome</keyword>
<sequence length="211" mass="24177">MKKMDKSPVPKKIYRHVLKGLQFYQTVDGSGCTLNELISYVFLKNERVIKPPVVKQYVLTVLESFTRDNLLRGDAFGNYQLHDALLRGPFDNDEHFVIHPERGPNSQANASSSQDSIATTEPHYRRVLKRKGSHQRLPKHRQHGGEVLHQTAKKSANESVRFKDVPTLDEIEAKFPTIQGLDNELFPDTTFHLEHPLEISSDEDSEHQKLL</sequence>
<feature type="region of interest" description="Disordered" evidence="1">
    <location>
        <begin position="100"/>
        <end position="158"/>
    </location>
</feature>